<dbReference type="OrthoDB" id="8658956at2"/>
<name>A0A061JS94_STUST</name>
<dbReference type="Proteomes" id="UP000026923">
    <property type="component" value="Unassembled WGS sequence"/>
</dbReference>
<reference evidence="1 2" key="1">
    <citation type="journal article" date="2013" name="Genome Announc.">
        <title>Draft Genome of the Nitrogen-Fixing Bacterium Pseudomonas stutzeri Strain KOS6 Isolated from Industrial Hydrocarbon Sludge.</title>
        <authorList>
            <person name="Grigoryeva T.V."/>
            <person name="Laikov A.V."/>
            <person name="Naumova R.P."/>
            <person name="Manolov A.I."/>
            <person name="Larin A.K."/>
            <person name="Karpova I.Y."/>
            <person name="Semashko T.A."/>
            <person name="Alexeev D.G."/>
            <person name="Kostryukova E.S."/>
            <person name="Muller R."/>
            <person name="Govorun V.M."/>
        </authorList>
    </citation>
    <scope>NUCLEOTIDE SEQUENCE [LARGE SCALE GENOMIC DNA]</scope>
    <source>
        <strain evidence="1 2">KOS6</strain>
    </source>
</reference>
<dbReference type="InterPro" id="IPR049457">
    <property type="entry name" value="Emfourin"/>
</dbReference>
<dbReference type="RefSeq" id="WP_003294889.1">
    <property type="nucleotide sequence ID" value="NZ_KK020676.1"/>
</dbReference>
<proteinExistence type="predicted"/>
<dbReference type="eggNOG" id="ENOG5032Z24">
    <property type="taxonomic scope" value="Bacteria"/>
</dbReference>
<dbReference type="EMBL" id="AMCZ02000003">
    <property type="protein sequence ID" value="EWC42582.1"/>
    <property type="molecule type" value="Genomic_DNA"/>
</dbReference>
<dbReference type="Pfam" id="PF20242">
    <property type="entry name" value="Emfourin"/>
    <property type="match status" value="1"/>
</dbReference>
<gene>
    <name evidence="1" type="ORF">B597_004015</name>
</gene>
<accession>A0A061JS94</accession>
<sequence length="109" mass="12119">MKMPELGPNTSLRVSREGGFVAAPGLARPRRIEFTGCDTTQRQALCSVLERCLAVAGKIVGSGDQRYFRVELHYRRGNADAELVLQIPEDRAPRELVQLWQHGAITDVT</sequence>
<protein>
    <submittedName>
        <fullName evidence="1">Uncharacterized protein</fullName>
    </submittedName>
</protein>
<evidence type="ECO:0000313" key="1">
    <source>
        <dbReference type="EMBL" id="EWC42582.1"/>
    </source>
</evidence>
<dbReference type="HOGENOM" id="CLU_170242_0_0_6"/>
<evidence type="ECO:0000313" key="2">
    <source>
        <dbReference type="Proteomes" id="UP000026923"/>
    </source>
</evidence>
<organism evidence="1 2">
    <name type="scientific">Stutzerimonas stutzeri KOS6</name>
    <dbReference type="NCBI Taxonomy" id="1218352"/>
    <lineage>
        <taxon>Bacteria</taxon>
        <taxon>Pseudomonadati</taxon>
        <taxon>Pseudomonadota</taxon>
        <taxon>Gammaproteobacteria</taxon>
        <taxon>Pseudomonadales</taxon>
        <taxon>Pseudomonadaceae</taxon>
        <taxon>Stutzerimonas</taxon>
    </lineage>
</organism>
<comment type="caution">
    <text evidence="1">The sequence shown here is derived from an EMBL/GenBank/DDBJ whole genome shotgun (WGS) entry which is preliminary data.</text>
</comment>
<dbReference type="AlphaFoldDB" id="A0A061JS94"/>